<evidence type="ECO:0000313" key="1">
    <source>
        <dbReference type="EMBL" id="KKM85131.1"/>
    </source>
</evidence>
<feature type="non-terminal residue" evidence="1">
    <location>
        <position position="1"/>
    </location>
</feature>
<reference evidence="1" key="1">
    <citation type="journal article" date="2015" name="Nature">
        <title>Complex archaea that bridge the gap between prokaryotes and eukaryotes.</title>
        <authorList>
            <person name="Spang A."/>
            <person name="Saw J.H."/>
            <person name="Jorgensen S.L."/>
            <person name="Zaremba-Niedzwiedzka K."/>
            <person name="Martijn J."/>
            <person name="Lind A.E."/>
            <person name="van Eijk R."/>
            <person name="Schleper C."/>
            <person name="Guy L."/>
            <person name="Ettema T.J."/>
        </authorList>
    </citation>
    <scope>NUCLEOTIDE SEQUENCE</scope>
</reference>
<name>A0A0F9LCX0_9ZZZZ</name>
<dbReference type="AlphaFoldDB" id="A0A0F9LCX0"/>
<protein>
    <submittedName>
        <fullName evidence="1">Uncharacterized protein</fullName>
    </submittedName>
</protein>
<comment type="caution">
    <text evidence="1">The sequence shown here is derived from an EMBL/GenBank/DDBJ whole genome shotgun (WGS) entry which is preliminary data.</text>
</comment>
<gene>
    <name evidence="1" type="ORF">LCGC14_1292070</name>
</gene>
<organism evidence="1">
    <name type="scientific">marine sediment metagenome</name>
    <dbReference type="NCBI Taxonomy" id="412755"/>
    <lineage>
        <taxon>unclassified sequences</taxon>
        <taxon>metagenomes</taxon>
        <taxon>ecological metagenomes</taxon>
    </lineage>
</organism>
<dbReference type="EMBL" id="LAZR01007458">
    <property type="protein sequence ID" value="KKM85131.1"/>
    <property type="molecule type" value="Genomic_DNA"/>
</dbReference>
<proteinExistence type="predicted"/>
<sequence>GKYRGIGGTKKLLDEAVDEVFDKLARNTIQE</sequence>
<accession>A0A0F9LCX0</accession>